<feature type="region of interest" description="Disordered" evidence="1">
    <location>
        <begin position="1"/>
        <end position="57"/>
    </location>
</feature>
<feature type="compositionally biased region" description="Low complexity" evidence="1">
    <location>
        <begin position="629"/>
        <end position="641"/>
    </location>
</feature>
<keyword evidence="3" id="KW-1185">Reference proteome</keyword>
<dbReference type="Proteomes" id="UP001324427">
    <property type="component" value="Unassembled WGS sequence"/>
</dbReference>
<proteinExistence type="predicted"/>
<feature type="compositionally biased region" description="Pro residues" evidence="1">
    <location>
        <begin position="37"/>
        <end position="53"/>
    </location>
</feature>
<feature type="compositionally biased region" description="Acidic residues" evidence="1">
    <location>
        <begin position="345"/>
        <end position="355"/>
    </location>
</feature>
<evidence type="ECO:0008006" key="4">
    <source>
        <dbReference type="Google" id="ProtNLM"/>
    </source>
</evidence>
<dbReference type="PANTHER" id="PTHR42107:SF1">
    <property type="entry name" value="WHIM1 DOMAIN-CONTAINING PROTEIN"/>
    <property type="match status" value="1"/>
</dbReference>
<evidence type="ECO:0000313" key="2">
    <source>
        <dbReference type="EMBL" id="KAK4540912.1"/>
    </source>
</evidence>
<feature type="compositionally biased region" description="Acidic residues" evidence="1">
    <location>
        <begin position="481"/>
        <end position="522"/>
    </location>
</feature>
<protein>
    <recommendedName>
        <fullName evidence="4">WHIM1 domain-containing protein</fullName>
    </recommendedName>
</protein>
<gene>
    <name evidence="2" type="ORF">LTR36_008420</name>
</gene>
<dbReference type="PANTHER" id="PTHR42107">
    <property type="entry name" value="YALI0D24453P"/>
    <property type="match status" value="1"/>
</dbReference>
<feature type="compositionally biased region" description="Polar residues" evidence="1">
    <location>
        <begin position="568"/>
        <end position="584"/>
    </location>
</feature>
<sequence>MTDDSDSSSVLSEAPEEEVQKLAPIFTKAKKATKQRFPPPVVSPPRPKRAPSPPHDEVFADNPDIAFLVMFRSRFNETLPPKLAHFGPQDIERGVTDQPPSPQAESLLCALLALVLNRKKPVECVYPVYGWEERSKSILRGHHGRALEEAVLSHKAQWPHSWAGKNPLHGNRDFNTMAPTERLNLLRTLGIWSLTSSEAIATVMKDKYKQQRHNDDENQPLSVQPWGIDGDKRRYFLVQGLDDTNFRVYREGSRYTKNAHWYSVAGEIEELRTLAKKLEDVDGTQAARRLAGRIANAIPTFEASEEKRRKREYRQVRRAAFTRPEPGFSLYEGRTRGKRMRYTYDDDDDDDDEDGASFSDATSGARRSTRHQSARTTPFESGPTFTASGRQINKPRTGGYGESLLSNAPENAADELAPDYQDADGNEEDSEPVRSGRAARSAAKPATNGQSNSRKRKHMDGYNDIDGMSDEEDAAPSGDEWNSDQDEAGDTVMPEADDEQEAASDDEEEEEVEDDEQDDEEPPSLVVKLKLSPDRLLLKCDGPPSTAKKTETNGATAGTAEHSEHHTQASPGAANTETSGQTLPNGFATAAQPAAGQPLDSTPPSAASAYPTPASASFPTADEKRTAVSASAAASASSASAKRPPPQAGRDSAHALPIHQQANGVRTQNDPATNGY</sequence>
<organism evidence="2 3">
    <name type="scientific">Oleoguttula mirabilis</name>
    <dbReference type="NCBI Taxonomy" id="1507867"/>
    <lineage>
        <taxon>Eukaryota</taxon>
        <taxon>Fungi</taxon>
        <taxon>Dikarya</taxon>
        <taxon>Ascomycota</taxon>
        <taxon>Pezizomycotina</taxon>
        <taxon>Dothideomycetes</taxon>
        <taxon>Dothideomycetidae</taxon>
        <taxon>Mycosphaerellales</taxon>
        <taxon>Teratosphaeriaceae</taxon>
        <taxon>Oleoguttula</taxon>
    </lineage>
</organism>
<feature type="region of interest" description="Disordered" evidence="1">
    <location>
        <begin position="342"/>
        <end position="676"/>
    </location>
</feature>
<comment type="caution">
    <text evidence="2">The sequence shown here is derived from an EMBL/GenBank/DDBJ whole genome shotgun (WGS) entry which is preliminary data.</text>
</comment>
<feature type="compositionally biased region" description="Low complexity" evidence="1">
    <location>
        <begin position="602"/>
        <end position="620"/>
    </location>
</feature>
<feature type="compositionally biased region" description="Polar residues" evidence="1">
    <location>
        <begin position="374"/>
        <end position="391"/>
    </location>
</feature>
<dbReference type="AlphaFoldDB" id="A0AAV9J832"/>
<dbReference type="EMBL" id="JAVFHQ010000059">
    <property type="protein sequence ID" value="KAK4540912.1"/>
    <property type="molecule type" value="Genomic_DNA"/>
</dbReference>
<accession>A0AAV9J832</accession>
<evidence type="ECO:0000313" key="3">
    <source>
        <dbReference type="Proteomes" id="UP001324427"/>
    </source>
</evidence>
<reference evidence="2 3" key="1">
    <citation type="submission" date="2021-11" db="EMBL/GenBank/DDBJ databases">
        <title>Black yeast isolated from Biological Soil Crust.</title>
        <authorList>
            <person name="Kurbessoian T."/>
        </authorList>
    </citation>
    <scope>NUCLEOTIDE SEQUENCE [LARGE SCALE GENOMIC DNA]</scope>
    <source>
        <strain evidence="2 3">CCFEE 5522</strain>
    </source>
</reference>
<evidence type="ECO:0000256" key="1">
    <source>
        <dbReference type="SAM" id="MobiDB-lite"/>
    </source>
</evidence>
<feature type="compositionally biased region" description="Acidic residues" evidence="1">
    <location>
        <begin position="412"/>
        <end position="430"/>
    </location>
</feature>
<feature type="compositionally biased region" description="Polar residues" evidence="1">
    <location>
        <begin position="660"/>
        <end position="676"/>
    </location>
</feature>
<name>A0AAV9J832_9PEZI</name>